<proteinExistence type="inferred from homology"/>
<dbReference type="Pfam" id="PF05093">
    <property type="entry name" value="CIAPIN1"/>
    <property type="match status" value="1"/>
</dbReference>
<keyword evidence="12" id="KW-1185">Reference proteome</keyword>
<comment type="similarity">
    <text evidence="3">Belongs to the anamorsin family.</text>
</comment>
<evidence type="ECO:0000256" key="2">
    <source>
        <dbReference type="ARBA" id="ARBA00004496"/>
    </source>
</evidence>
<dbReference type="GO" id="GO:0051539">
    <property type="term" value="F:4 iron, 4 sulfur cluster binding"/>
    <property type="evidence" value="ECO:0007669"/>
    <property type="project" value="UniProtKB-KW"/>
</dbReference>
<comment type="subcellular location">
    <subcellularLocation>
        <location evidence="2">Cytoplasm</location>
    </subcellularLocation>
</comment>
<keyword evidence="9" id="KW-0496">Mitochondrion</keyword>
<dbReference type="AlphaFoldDB" id="A0A1R4AC57"/>
<evidence type="ECO:0000256" key="3">
    <source>
        <dbReference type="ARBA" id="ARBA00008169"/>
    </source>
</evidence>
<dbReference type="GO" id="GO:0016226">
    <property type="term" value="P:iron-sulfur cluster assembly"/>
    <property type="evidence" value="ECO:0007669"/>
    <property type="project" value="InterPro"/>
</dbReference>
<keyword evidence="7" id="KW-0408">Iron</keyword>
<evidence type="ECO:0000256" key="8">
    <source>
        <dbReference type="ARBA" id="ARBA00023014"/>
    </source>
</evidence>
<accession>A0A1R4AC57</accession>
<keyword evidence="8" id="KW-0411">Iron-sulfur</keyword>
<dbReference type="EMBL" id="LN871598">
    <property type="protein sequence ID" value="SJK86524.1"/>
    <property type="molecule type" value="Genomic_DNA"/>
</dbReference>
<sequence length="247" mass="26812">MINAKTTLVVADQDDPACAKLLKSFSSFSISNYLLKKTGIGKEATNFISPDFFTVDQLLDTVSECSYNSISIFSARPKLFTGENGAKILSKAIVLLFPGAQVNMKLLVPLEDTEELTRLVEKEFLYAGFIDVKVDEIATIDGLVMVITAKAPEYAVQPIKIIGNVAPNSKITPVRTSDCSTRPKPCANCTCGRRKEEQLSSTNDRDRDGTPSASSCGNCYLGDAFRCENCPYKGLPAFKPGEKVTLG</sequence>
<comment type="cofactor">
    <cofactor evidence="1">
        <name>[4Fe-4S] cluster</name>
        <dbReference type="ChEBI" id="CHEBI:49883"/>
    </cofactor>
</comment>
<organism evidence="11 12">
    <name type="scientific">Babesia microti (strain RI)</name>
    <dbReference type="NCBI Taxonomy" id="1133968"/>
    <lineage>
        <taxon>Eukaryota</taxon>
        <taxon>Sar</taxon>
        <taxon>Alveolata</taxon>
        <taxon>Apicomplexa</taxon>
        <taxon>Aconoidasida</taxon>
        <taxon>Piroplasmida</taxon>
        <taxon>Babesiidae</taxon>
        <taxon>Babesia</taxon>
    </lineage>
</organism>
<dbReference type="VEuPathDB" id="PiroplasmaDB:BMR1_03g02940"/>
<protein>
    <submittedName>
        <fullName evidence="11">Anamorsin homolog</fullName>
    </submittedName>
</protein>
<dbReference type="PANTHER" id="PTHR13273:SF14">
    <property type="entry name" value="ANAMORSIN"/>
    <property type="match status" value="1"/>
</dbReference>
<dbReference type="InterPro" id="IPR007785">
    <property type="entry name" value="Anamorsin"/>
</dbReference>
<keyword evidence="4" id="KW-0004">4Fe-4S</keyword>
<evidence type="ECO:0000259" key="10">
    <source>
        <dbReference type="Pfam" id="PF05093"/>
    </source>
</evidence>
<dbReference type="KEGG" id="bmic:BMR1_03g02940"/>
<evidence type="ECO:0000256" key="1">
    <source>
        <dbReference type="ARBA" id="ARBA00001966"/>
    </source>
</evidence>
<evidence type="ECO:0000256" key="4">
    <source>
        <dbReference type="ARBA" id="ARBA00022485"/>
    </source>
</evidence>
<dbReference type="RefSeq" id="XP_012649199.2">
    <property type="nucleotide sequence ID" value="XM_012793745.2"/>
</dbReference>
<dbReference type="InterPro" id="IPR046408">
    <property type="entry name" value="CIAPIN1"/>
</dbReference>
<dbReference type="Proteomes" id="UP000002899">
    <property type="component" value="Chromosome III"/>
</dbReference>
<evidence type="ECO:0000256" key="9">
    <source>
        <dbReference type="ARBA" id="ARBA00023128"/>
    </source>
</evidence>
<keyword evidence="5" id="KW-0963">Cytoplasm</keyword>
<reference evidence="11 12" key="3">
    <citation type="journal article" date="2016" name="Sci. Rep.">
        <title>Genome-wide diversity and gene expression profiling of Babesia microti isolates identify polymorphic genes that mediate host-pathogen interactions.</title>
        <authorList>
            <person name="Silva J.C."/>
            <person name="Cornillot E."/>
            <person name="McCracken C."/>
            <person name="Usmani-Brown S."/>
            <person name="Dwivedi A."/>
            <person name="Ifeonu O.O."/>
            <person name="Crabtree J."/>
            <person name="Gotia H.T."/>
            <person name="Virji A.Z."/>
            <person name="Reynes C."/>
            <person name="Colinge J."/>
            <person name="Kumar V."/>
            <person name="Lawres L."/>
            <person name="Pazzi J.E."/>
            <person name="Pablo J.V."/>
            <person name="Hung C."/>
            <person name="Brancato J."/>
            <person name="Kumari P."/>
            <person name="Orvis J."/>
            <person name="Tretina K."/>
            <person name="Chibucos M."/>
            <person name="Ott S."/>
            <person name="Sadzewicz L."/>
            <person name="Sengamalay N."/>
            <person name="Shetty A.C."/>
            <person name="Su Q."/>
            <person name="Tallon L."/>
            <person name="Fraser C.M."/>
            <person name="Frutos R."/>
            <person name="Molina D.M."/>
            <person name="Krause P.J."/>
            <person name="Ben Mamoun C."/>
        </authorList>
    </citation>
    <scope>NUCLEOTIDE SEQUENCE [LARGE SCALE GENOMIC DNA]</scope>
    <source>
        <strain evidence="11 12">RI</strain>
    </source>
</reference>
<evidence type="ECO:0000256" key="6">
    <source>
        <dbReference type="ARBA" id="ARBA00022723"/>
    </source>
</evidence>
<feature type="domain" description="Anamorsin C-terminal" evidence="10">
    <location>
        <begin position="212"/>
        <end position="246"/>
    </location>
</feature>
<evidence type="ECO:0000256" key="5">
    <source>
        <dbReference type="ARBA" id="ARBA00022490"/>
    </source>
</evidence>
<evidence type="ECO:0000313" key="11">
    <source>
        <dbReference type="EMBL" id="SJK86524.1"/>
    </source>
</evidence>
<evidence type="ECO:0000313" key="12">
    <source>
        <dbReference type="Proteomes" id="UP000002899"/>
    </source>
</evidence>
<dbReference type="GO" id="GO:0046872">
    <property type="term" value="F:metal ion binding"/>
    <property type="evidence" value="ECO:0007669"/>
    <property type="project" value="UniProtKB-KW"/>
</dbReference>
<evidence type="ECO:0000256" key="7">
    <source>
        <dbReference type="ARBA" id="ARBA00023004"/>
    </source>
</evidence>
<gene>
    <name evidence="11" type="ORF">BMR1_03g02940</name>
</gene>
<name>A0A1R4AC57_BABMR</name>
<dbReference type="OrthoDB" id="311633at2759"/>
<dbReference type="GeneID" id="24425230"/>
<dbReference type="GO" id="GO:0005737">
    <property type="term" value="C:cytoplasm"/>
    <property type="evidence" value="ECO:0007669"/>
    <property type="project" value="UniProtKB-SubCell"/>
</dbReference>
<keyword evidence="6" id="KW-0479">Metal-binding</keyword>
<reference evidence="11 12" key="1">
    <citation type="journal article" date="2012" name="Nucleic Acids Res.">
        <title>Sequencing of the smallest Apicomplexan genome from the human pathogen Babesia microti.</title>
        <authorList>
            <person name="Cornillot E."/>
            <person name="Hadj-Kaddour K."/>
            <person name="Dassouli A."/>
            <person name="Noel B."/>
            <person name="Ranwez V."/>
            <person name="Vacherie B."/>
            <person name="Augagneur Y."/>
            <person name="Bres V."/>
            <person name="Duclos A."/>
            <person name="Randazzo S."/>
            <person name="Carcy B."/>
            <person name="Debierre-Grockiego F."/>
            <person name="Delbecq S."/>
            <person name="Moubri-Menage K."/>
            <person name="Shams-Eldin H."/>
            <person name="Usmani-Brown S."/>
            <person name="Bringaud F."/>
            <person name="Wincker P."/>
            <person name="Vivares C.P."/>
            <person name="Schwarz R.T."/>
            <person name="Schetters T.P."/>
            <person name="Krause P.J."/>
            <person name="Gorenflot A."/>
            <person name="Berry V."/>
            <person name="Barbe V."/>
            <person name="Ben Mamoun C."/>
        </authorList>
    </citation>
    <scope>NUCLEOTIDE SEQUENCE [LARGE SCALE GENOMIC DNA]</scope>
    <source>
        <strain evidence="11 12">RI</strain>
    </source>
</reference>
<reference evidence="11 12" key="2">
    <citation type="journal article" date="2013" name="PLoS ONE">
        <title>Whole genome mapping and re-organization of the nuclear and mitochondrial genomes of Babesia microti isolates.</title>
        <authorList>
            <person name="Cornillot E."/>
            <person name="Dassouli A."/>
            <person name="Garg A."/>
            <person name="Pachikara N."/>
            <person name="Randazzo S."/>
            <person name="Depoix D."/>
            <person name="Carcy B."/>
            <person name="Delbecq S."/>
            <person name="Frutos R."/>
            <person name="Silva J.C."/>
            <person name="Sutton R."/>
            <person name="Krause P.J."/>
            <person name="Mamoun C.B."/>
        </authorList>
    </citation>
    <scope>NUCLEOTIDE SEQUENCE [LARGE SCALE GENOMIC DNA]</scope>
    <source>
        <strain evidence="11 12">RI</strain>
    </source>
</reference>
<dbReference type="PANTHER" id="PTHR13273">
    <property type="entry name" value="ANAMORSIN"/>
    <property type="match status" value="1"/>
</dbReference>